<dbReference type="GO" id="GO:0004475">
    <property type="term" value="F:mannose-1-phosphate guanylyltransferase (GTP) activity"/>
    <property type="evidence" value="ECO:0007669"/>
    <property type="project" value="TreeGrafter"/>
</dbReference>
<sequence length="318" mass="35920">MSGTTDHLWGIILAGGEGKRLRPFIRSRFGSDRPKQYCTLFGSRSMLRHTLHRAERLIPPERLLTVVTRPHLDYAREELHDRPPGTVIVQPSNRETGPGILLPLLHVYQQDPKAVVVLLPADHFIAEEERFMSYVEEVAAFVATAPGCLVLLGVEPKRPEPEYGWIETGGISGYHDHAEVHRVRRFWEKPDRRTAQVLYRRYDCLWNTMVAIGRAWWLISLFKTLTPGLFSLFDGLEPLIGSPMEAKAVESVYAKLPAVDFSRAILAQHPPRLAVKRVKDVYWSDWGNPAQVEMDLARSDFRPASGNGLEAGLATQIA</sequence>
<organism evidence="2 3">
    <name type="scientific">Candidatus Methylomirabilis tolerans</name>
    <dbReference type="NCBI Taxonomy" id="3123416"/>
    <lineage>
        <taxon>Bacteria</taxon>
        <taxon>Candidatus Methylomirabilota</taxon>
        <taxon>Candidatus Methylomirabilia</taxon>
        <taxon>Candidatus Methylomirabilales</taxon>
        <taxon>Candidatus Methylomirabilaceae</taxon>
        <taxon>Candidatus Methylomirabilis</taxon>
    </lineage>
</organism>
<gene>
    <name evidence="2" type="ORF">K8G79_00420</name>
</gene>
<protein>
    <submittedName>
        <fullName evidence="2">NTP transferase domain-containing protein</fullName>
    </submittedName>
</protein>
<dbReference type="PANTHER" id="PTHR46390:SF1">
    <property type="entry name" value="MANNOSE-1-PHOSPHATE GUANYLYLTRANSFERASE"/>
    <property type="match status" value="1"/>
</dbReference>
<dbReference type="InterPro" id="IPR005835">
    <property type="entry name" value="NTP_transferase_dom"/>
</dbReference>
<dbReference type="Proteomes" id="UP001197609">
    <property type="component" value="Unassembled WGS sequence"/>
</dbReference>
<dbReference type="InterPro" id="IPR051161">
    <property type="entry name" value="Mannose-6P_isomerase_type2"/>
</dbReference>
<dbReference type="GO" id="GO:0009298">
    <property type="term" value="P:GDP-mannose biosynthetic process"/>
    <property type="evidence" value="ECO:0007669"/>
    <property type="project" value="TreeGrafter"/>
</dbReference>
<feature type="domain" description="Nucleotidyl transferase" evidence="1">
    <location>
        <begin position="10"/>
        <end position="225"/>
    </location>
</feature>
<dbReference type="EMBL" id="JAIOIU010000010">
    <property type="protein sequence ID" value="MBZ0158609.1"/>
    <property type="molecule type" value="Genomic_DNA"/>
</dbReference>
<dbReference type="Pfam" id="PF00483">
    <property type="entry name" value="NTP_transferase"/>
    <property type="match status" value="1"/>
</dbReference>
<accession>A0AAJ1ERR5</accession>
<reference evidence="2 3" key="1">
    <citation type="journal article" date="2021" name="bioRxiv">
        <title>Unraveling nitrogen, sulfur and carbon metabolic pathways and microbial community transcriptional responses to substrate deprivation and toxicity stresses in a bioreactor mimicking anoxic brackish coastal sediment conditions.</title>
        <authorList>
            <person name="Martins P.D."/>
            <person name="Echeveste M.J."/>
            <person name="Arshad A."/>
            <person name="Kurth J."/>
            <person name="Ouboter H."/>
            <person name="Jetten M.S.M."/>
            <person name="Welte C.U."/>
        </authorList>
    </citation>
    <scope>NUCLEOTIDE SEQUENCE [LARGE SCALE GENOMIC DNA]</scope>
    <source>
        <strain evidence="2">MAG_38</strain>
    </source>
</reference>
<evidence type="ECO:0000259" key="1">
    <source>
        <dbReference type="Pfam" id="PF00483"/>
    </source>
</evidence>
<dbReference type="SUPFAM" id="SSF53448">
    <property type="entry name" value="Nucleotide-diphospho-sugar transferases"/>
    <property type="match status" value="1"/>
</dbReference>
<name>A0AAJ1ERR5_9BACT</name>
<dbReference type="InterPro" id="IPR029044">
    <property type="entry name" value="Nucleotide-diphossugar_trans"/>
</dbReference>
<dbReference type="PANTHER" id="PTHR46390">
    <property type="entry name" value="MANNOSE-1-PHOSPHATE GUANYLYLTRANSFERASE"/>
    <property type="match status" value="1"/>
</dbReference>
<keyword evidence="2" id="KW-0808">Transferase</keyword>
<evidence type="ECO:0000313" key="2">
    <source>
        <dbReference type="EMBL" id="MBZ0158609.1"/>
    </source>
</evidence>
<dbReference type="Gene3D" id="3.90.550.10">
    <property type="entry name" value="Spore Coat Polysaccharide Biosynthesis Protein SpsA, Chain A"/>
    <property type="match status" value="1"/>
</dbReference>
<proteinExistence type="predicted"/>
<dbReference type="AlphaFoldDB" id="A0AAJ1ERR5"/>
<comment type="caution">
    <text evidence="2">The sequence shown here is derived from an EMBL/GenBank/DDBJ whole genome shotgun (WGS) entry which is preliminary data.</text>
</comment>
<evidence type="ECO:0000313" key="3">
    <source>
        <dbReference type="Proteomes" id="UP001197609"/>
    </source>
</evidence>